<sequence>MIGVVVVHYEDPVGLDRVLSALERVEDVRVVVADDGSQVAPDPGVRACPVDVVRQEDQGFRAAAARNLGARALLAGGTPQALLFLDGDTIPGPDYIERMAARLERVAAGAPNRRALVVGRRRYADLTGLSPAEVAEFVAAPDPARILADTTWLEEGYARTDDLRRADDTSYRYVISAVLAITPDLFEVTGGFDESFVGYGGEDWEFAQRAWLAGADLAHEASALAWHDGPDAAGRDEASATSSTADAVLARANAETVRVARTVTVPGARDPGLFWEHPDVVVEFEDTGLRPVDVLLTCADLVRGTDAQVWLRDGAVLRDGLWPASDPRVTHGPAPAISLARARFRARLDRPVRLLRPLSDLCADAPRHHPGLILQRTRDRARGEPIPPPRPDPAVRAPAPTGGSKPSGDGAAPTPCRPRPAPPTTRNAHDRRRRDDRPPRPAGHRRRPPRSRRARRPRSTPRGRRRRREPAGRRTALLRGAAGVRARARDRLRTRPRGARGPGGTRR</sequence>
<evidence type="ECO:0008006" key="10">
    <source>
        <dbReference type="Google" id="ProtNLM"/>
    </source>
</evidence>
<dbReference type="Pfam" id="PF02709">
    <property type="entry name" value="Glyco_transf_7C"/>
    <property type="match status" value="1"/>
</dbReference>
<evidence type="ECO:0000256" key="2">
    <source>
        <dbReference type="ARBA" id="ARBA00006739"/>
    </source>
</evidence>
<comment type="similarity">
    <text evidence="2">Belongs to the glycosyltransferase 2 family.</text>
</comment>
<dbReference type="InterPro" id="IPR027791">
    <property type="entry name" value="Galactosyl_T_C"/>
</dbReference>
<evidence type="ECO:0000256" key="1">
    <source>
        <dbReference type="ARBA" id="ARBA00004776"/>
    </source>
</evidence>
<dbReference type="RefSeq" id="WP_284303171.1">
    <property type="nucleotide sequence ID" value="NZ_BSUO01000001.1"/>
</dbReference>
<feature type="compositionally biased region" description="Basic residues" evidence="5">
    <location>
        <begin position="442"/>
        <end position="468"/>
    </location>
</feature>
<keyword evidence="4" id="KW-0808">Transferase</keyword>
<protein>
    <recommendedName>
        <fullName evidence="10">GT2 family glycosyltransferase</fullName>
    </recommendedName>
</protein>
<evidence type="ECO:0000256" key="5">
    <source>
        <dbReference type="SAM" id="MobiDB-lite"/>
    </source>
</evidence>
<dbReference type="Proteomes" id="UP001157126">
    <property type="component" value="Unassembled WGS sequence"/>
</dbReference>
<keyword evidence="3" id="KW-0328">Glycosyltransferase</keyword>
<evidence type="ECO:0000256" key="3">
    <source>
        <dbReference type="ARBA" id="ARBA00022676"/>
    </source>
</evidence>
<keyword evidence="9" id="KW-1185">Reference proteome</keyword>
<gene>
    <name evidence="8" type="ORF">GCM10025883_12520</name>
</gene>
<proteinExistence type="inferred from homology"/>
<comment type="caution">
    <text evidence="8">The sequence shown here is derived from an EMBL/GenBank/DDBJ whole genome shotgun (WGS) entry which is preliminary data.</text>
</comment>
<reference evidence="9" key="1">
    <citation type="journal article" date="2019" name="Int. J. Syst. Evol. Microbiol.">
        <title>The Global Catalogue of Microorganisms (GCM) 10K type strain sequencing project: providing services to taxonomists for standard genome sequencing and annotation.</title>
        <authorList>
            <consortium name="The Broad Institute Genomics Platform"/>
            <consortium name="The Broad Institute Genome Sequencing Center for Infectious Disease"/>
            <person name="Wu L."/>
            <person name="Ma J."/>
        </authorList>
    </citation>
    <scope>NUCLEOTIDE SEQUENCE [LARGE SCALE GENOMIC DNA]</scope>
    <source>
        <strain evidence="9">NBRC 113072</strain>
    </source>
</reference>
<dbReference type="PANTHER" id="PTHR43179:SF12">
    <property type="entry name" value="GALACTOFURANOSYLTRANSFERASE GLFT2"/>
    <property type="match status" value="1"/>
</dbReference>
<feature type="compositionally biased region" description="Low complexity" evidence="5">
    <location>
        <begin position="473"/>
        <end position="485"/>
    </location>
</feature>
<dbReference type="InterPro" id="IPR029044">
    <property type="entry name" value="Nucleotide-diphossugar_trans"/>
</dbReference>
<dbReference type="PANTHER" id="PTHR43179">
    <property type="entry name" value="RHAMNOSYLTRANSFERASE WBBL"/>
    <property type="match status" value="1"/>
</dbReference>
<dbReference type="Pfam" id="PF00535">
    <property type="entry name" value="Glycos_transf_2"/>
    <property type="match status" value="1"/>
</dbReference>
<accession>A0ABQ6IMR6</accession>
<evidence type="ECO:0000259" key="6">
    <source>
        <dbReference type="Pfam" id="PF00535"/>
    </source>
</evidence>
<evidence type="ECO:0000259" key="7">
    <source>
        <dbReference type="Pfam" id="PF02709"/>
    </source>
</evidence>
<organism evidence="8 9">
    <name type="scientific">Mobilicoccus caccae</name>
    <dbReference type="NCBI Taxonomy" id="1859295"/>
    <lineage>
        <taxon>Bacteria</taxon>
        <taxon>Bacillati</taxon>
        <taxon>Actinomycetota</taxon>
        <taxon>Actinomycetes</taxon>
        <taxon>Micrococcales</taxon>
        <taxon>Dermatophilaceae</taxon>
        <taxon>Mobilicoccus</taxon>
    </lineage>
</organism>
<dbReference type="Gene3D" id="3.90.550.10">
    <property type="entry name" value="Spore Coat Polysaccharide Biosynthesis Protein SpsA, Chain A"/>
    <property type="match status" value="1"/>
</dbReference>
<feature type="domain" description="Glycosyltransferase 2-like" evidence="6">
    <location>
        <begin position="4"/>
        <end position="105"/>
    </location>
</feature>
<comment type="pathway">
    <text evidence="1">Cell wall biogenesis; cell wall polysaccharide biosynthesis.</text>
</comment>
<name>A0ABQ6IMR6_9MICO</name>
<evidence type="ECO:0000313" key="8">
    <source>
        <dbReference type="EMBL" id="GMA39207.1"/>
    </source>
</evidence>
<dbReference type="EMBL" id="BSUO01000001">
    <property type="protein sequence ID" value="GMA39207.1"/>
    <property type="molecule type" value="Genomic_DNA"/>
</dbReference>
<feature type="region of interest" description="Disordered" evidence="5">
    <location>
        <begin position="364"/>
        <end position="507"/>
    </location>
</feature>
<evidence type="ECO:0000313" key="9">
    <source>
        <dbReference type="Proteomes" id="UP001157126"/>
    </source>
</evidence>
<dbReference type="SUPFAM" id="SSF53448">
    <property type="entry name" value="Nucleotide-diphospho-sugar transferases"/>
    <property type="match status" value="1"/>
</dbReference>
<dbReference type="InterPro" id="IPR001173">
    <property type="entry name" value="Glyco_trans_2-like"/>
</dbReference>
<feature type="domain" description="Galactosyltransferase C-terminal" evidence="7">
    <location>
        <begin position="170"/>
        <end position="217"/>
    </location>
</feature>
<evidence type="ECO:0000256" key="4">
    <source>
        <dbReference type="ARBA" id="ARBA00022679"/>
    </source>
</evidence>